<dbReference type="CDD" id="cd11318">
    <property type="entry name" value="AmyAc_bac_fung_AmyA"/>
    <property type="match status" value="1"/>
</dbReference>
<feature type="binding site" evidence="8">
    <location>
        <position position="196"/>
    </location>
    <ligand>
        <name>Ca(2+)</name>
        <dbReference type="ChEBI" id="CHEBI:29108"/>
        <label>2</label>
    </ligand>
</feature>
<dbReference type="Gene3D" id="2.40.30.140">
    <property type="match status" value="1"/>
</dbReference>
<proteinExistence type="inferred from homology"/>
<feature type="binding site" evidence="8">
    <location>
        <position position="239"/>
    </location>
    <ligand>
        <name>Ca(2+)</name>
        <dbReference type="ChEBI" id="CHEBI:29108"/>
        <label>2</label>
    </ligand>
</feature>
<dbReference type="GO" id="GO:0004553">
    <property type="term" value="F:hydrolase activity, hydrolyzing O-glycosyl compounds"/>
    <property type="evidence" value="ECO:0007669"/>
    <property type="project" value="InterPro"/>
</dbReference>
<dbReference type="NCBIfam" id="NF006969">
    <property type="entry name" value="PRK09441.1-2"/>
    <property type="match status" value="1"/>
</dbReference>
<keyword evidence="5" id="KW-0119">Carbohydrate metabolism</keyword>
<protein>
    <submittedName>
        <fullName evidence="10">Alpha-amylase</fullName>
    </submittedName>
</protein>
<accession>A0A2T4ZBD5</accession>
<dbReference type="NCBIfam" id="NF006968">
    <property type="entry name" value="PRK09441.1-1"/>
    <property type="match status" value="1"/>
</dbReference>
<dbReference type="EMBL" id="PZZP01000001">
    <property type="protein sequence ID" value="PTM59187.1"/>
    <property type="molecule type" value="Genomic_DNA"/>
</dbReference>
<reference evidence="10 11" key="1">
    <citation type="submission" date="2018-04" db="EMBL/GenBank/DDBJ databases">
        <title>Genomic Encyclopedia of Archaeal and Bacterial Type Strains, Phase II (KMG-II): from individual species to whole genera.</title>
        <authorList>
            <person name="Goeker M."/>
        </authorList>
    </citation>
    <scope>NUCLEOTIDE SEQUENCE [LARGE SCALE GENOMIC DNA]</scope>
    <source>
        <strain evidence="10 11">DSM 45169</strain>
    </source>
</reference>
<feature type="binding site" evidence="8">
    <location>
        <position position="231"/>
    </location>
    <ligand>
        <name>Ca(2+)</name>
        <dbReference type="ChEBI" id="CHEBI:29108"/>
        <label>1</label>
    </ligand>
</feature>
<evidence type="ECO:0000256" key="6">
    <source>
        <dbReference type="ARBA" id="ARBA00023295"/>
    </source>
</evidence>
<evidence type="ECO:0000256" key="2">
    <source>
        <dbReference type="ARBA" id="ARBA00008061"/>
    </source>
</evidence>
<dbReference type="SMART" id="SM00642">
    <property type="entry name" value="Aamy"/>
    <property type="match status" value="1"/>
</dbReference>
<evidence type="ECO:0000313" key="10">
    <source>
        <dbReference type="EMBL" id="PTM59187.1"/>
    </source>
</evidence>
<dbReference type="InterPro" id="IPR006047">
    <property type="entry name" value="GH13_cat_dom"/>
</dbReference>
<dbReference type="InterPro" id="IPR015237">
    <property type="entry name" value="Alpha-amylase_C_pro"/>
</dbReference>
<dbReference type="GO" id="GO:0005509">
    <property type="term" value="F:calcium ion binding"/>
    <property type="evidence" value="ECO:0007669"/>
    <property type="project" value="InterPro"/>
</dbReference>
<feature type="binding site" evidence="8">
    <location>
        <position position="464"/>
    </location>
    <ligand>
        <name>Ca(2+)</name>
        <dbReference type="ChEBI" id="CHEBI:29108"/>
        <label>3</label>
    </ligand>
</feature>
<dbReference type="Pfam" id="PF00128">
    <property type="entry name" value="Alpha-amylase"/>
    <property type="match status" value="1"/>
</dbReference>
<dbReference type="AlphaFoldDB" id="A0A2T4ZBD5"/>
<keyword evidence="8" id="KW-0106">Calcium</keyword>
<keyword evidence="3 8" id="KW-0479">Metal-binding</keyword>
<feature type="binding site" evidence="8">
    <location>
        <position position="272"/>
    </location>
    <ligand>
        <name>Ca(2+)</name>
        <dbReference type="ChEBI" id="CHEBI:29108"/>
        <label>1</label>
    </ligand>
</feature>
<evidence type="ECO:0000256" key="1">
    <source>
        <dbReference type="ARBA" id="ARBA00001913"/>
    </source>
</evidence>
<feature type="binding site" evidence="8">
    <location>
        <position position="337"/>
    </location>
    <ligand>
        <name>Ca(2+)</name>
        <dbReference type="ChEBI" id="CHEBI:29108"/>
        <label>3</label>
    </ligand>
</feature>
<feature type="active site" description="Proton donor" evidence="7">
    <location>
        <position position="298"/>
    </location>
</feature>
<gene>
    <name evidence="10" type="ORF">C8J48_1790</name>
</gene>
<name>A0A2T4ZBD5_9BACL</name>
<dbReference type="GO" id="GO:0005975">
    <property type="term" value="P:carbohydrate metabolic process"/>
    <property type="evidence" value="ECO:0007669"/>
    <property type="project" value="InterPro"/>
</dbReference>
<evidence type="ECO:0000259" key="9">
    <source>
        <dbReference type="SMART" id="SM00642"/>
    </source>
</evidence>
<feature type="domain" description="Glycosyl hydrolase family 13 catalytic" evidence="9">
    <location>
        <begin position="40"/>
        <end position="425"/>
    </location>
</feature>
<dbReference type="OrthoDB" id="9805159at2"/>
<evidence type="ECO:0000256" key="8">
    <source>
        <dbReference type="PIRSR" id="PIRSR001021-2"/>
    </source>
</evidence>
<keyword evidence="11" id="KW-1185">Reference proteome</keyword>
<evidence type="ECO:0000313" key="11">
    <source>
        <dbReference type="Proteomes" id="UP000241639"/>
    </source>
</evidence>
<dbReference type="SUPFAM" id="SSF51445">
    <property type="entry name" value="(Trans)glycosidases"/>
    <property type="match status" value="1"/>
</dbReference>
<sequence>MFRLKRLSPVIMVALLILSLFLTLLTPVQPTQAQHTATNGTLFQYFEWHLANDGNHWNRLGQDAAALREKGITAVWIPPAYKGMQQNDVGYSAYDLYDLGEFNQKGTVRTKYGTKDQLQAAISQLHNQNIQVYADVVLNHKLGADETETVTAVEVNGGNRNQEIGGDTTIEAWTRFDFPGRDNTYSDFKWRWYHFDGVDWDQSQERNAIYQFRGDGKGWDWEVDTENGNYDYLLGADVDMDHPEVRQELKDWGTWFANTAQLDGFRLDAVKHIQFAYIAEWLRDVRSSTGKELFAVGEYWANNVGALENYLNKTGWSLSLFDVPLHYNLYDASNAGGQYDMRRILDGTLVKAHPVHAVTFVDNHDTQPRESLESTVEEWFKPQAYALILTRESGYPSVFYGDYFGTGDGEIPAMNASIDPLLEARKTYAYGPQHDYFDHPDIIGWTREGDADHPKSGLATILTDGSGGSKWMYIGKSRAGQTWVDLTGNRSDRVTINSDGWGEFPVNGGSVSVYVQE</sequence>
<comment type="caution">
    <text evidence="10">The sequence shown here is derived from an EMBL/GenBank/DDBJ whole genome shotgun (WGS) entry which is preliminary data.</text>
</comment>
<dbReference type="Gene3D" id="3.20.20.80">
    <property type="entry name" value="Glycosidases"/>
    <property type="match status" value="1"/>
</dbReference>
<organism evidence="10 11">
    <name type="scientific">Desmospora activa DSM 45169</name>
    <dbReference type="NCBI Taxonomy" id="1121389"/>
    <lineage>
        <taxon>Bacteria</taxon>
        <taxon>Bacillati</taxon>
        <taxon>Bacillota</taxon>
        <taxon>Bacilli</taxon>
        <taxon>Bacillales</taxon>
        <taxon>Thermoactinomycetaceae</taxon>
        <taxon>Desmospora</taxon>
    </lineage>
</organism>
<dbReference type="Gene3D" id="2.60.40.1180">
    <property type="entry name" value="Golgi alpha-mannosidase II"/>
    <property type="match status" value="1"/>
</dbReference>
<feature type="binding site" evidence="8">
    <location>
        <position position="237"/>
    </location>
    <ligand>
        <name>Ca(2+)</name>
        <dbReference type="ChEBI" id="CHEBI:29108"/>
        <label>1</label>
    </ligand>
</feature>
<dbReference type="PIRSF" id="PIRSF001021">
    <property type="entry name" value="Alph-amls_thrmst"/>
    <property type="match status" value="1"/>
</dbReference>
<keyword evidence="6" id="KW-0326">Glycosidase</keyword>
<evidence type="ECO:0000256" key="4">
    <source>
        <dbReference type="ARBA" id="ARBA00022801"/>
    </source>
</evidence>
<evidence type="ECO:0000256" key="7">
    <source>
        <dbReference type="PIRSR" id="PIRSR001021-1"/>
    </source>
</evidence>
<dbReference type="SUPFAM" id="SSF51011">
    <property type="entry name" value="Glycosyl hydrolase domain"/>
    <property type="match status" value="1"/>
</dbReference>
<comment type="similarity">
    <text evidence="2">Belongs to the glycosyl hydrolase 13 family.</text>
</comment>
<keyword evidence="4" id="KW-0378">Hydrolase</keyword>
<dbReference type="Pfam" id="PF09154">
    <property type="entry name" value="Alpha-amy_C_pro"/>
    <property type="match status" value="1"/>
</dbReference>
<dbReference type="Proteomes" id="UP000241639">
    <property type="component" value="Unassembled WGS sequence"/>
</dbReference>
<dbReference type="InterPro" id="IPR017853">
    <property type="entry name" value="GH"/>
</dbReference>
<dbReference type="InterPro" id="IPR013776">
    <property type="entry name" value="A-amylase_thermo"/>
</dbReference>
<dbReference type="PANTHER" id="PTHR43447">
    <property type="entry name" value="ALPHA-AMYLASE"/>
    <property type="match status" value="1"/>
</dbReference>
<comment type="cofactor">
    <cofactor evidence="1">
        <name>Ca(2+)</name>
        <dbReference type="ChEBI" id="CHEBI:29108"/>
    </cofactor>
</comment>
<feature type="binding site" evidence="8">
    <location>
        <position position="139"/>
    </location>
    <ligand>
        <name>Ca(2+)</name>
        <dbReference type="ChEBI" id="CHEBI:29108"/>
        <label>1</label>
    </ligand>
</feature>
<dbReference type="InterPro" id="IPR013780">
    <property type="entry name" value="Glyco_hydro_b"/>
</dbReference>
<feature type="binding site" evidence="8">
    <location>
        <position position="441"/>
    </location>
    <ligand>
        <name>Ca(2+)</name>
        <dbReference type="ChEBI" id="CHEBI:29108"/>
        <label>3</label>
    </ligand>
</feature>
<evidence type="ECO:0000256" key="5">
    <source>
        <dbReference type="ARBA" id="ARBA00023277"/>
    </source>
</evidence>
<feature type="binding site" evidence="8">
    <location>
        <position position="220"/>
    </location>
    <ligand>
        <name>Ca(2+)</name>
        <dbReference type="ChEBI" id="CHEBI:29108"/>
        <label>2</label>
    </ligand>
</feature>
<dbReference type="NCBIfam" id="NF006972">
    <property type="entry name" value="PRK09441.1-5"/>
    <property type="match status" value="1"/>
</dbReference>
<feature type="active site" description="Nucleophile" evidence="7">
    <location>
        <position position="268"/>
    </location>
</feature>
<evidence type="ECO:0000256" key="3">
    <source>
        <dbReference type="ARBA" id="ARBA00022723"/>
    </source>
</evidence>